<reference evidence="8 9" key="1">
    <citation type="submission" date="2019-08" db="EMBL/GenBank/DDBJ databases">
        <title>The genome of the soybean aphid Biotype 1, its phylome, world population structure and adaptation to the North American continent.</title>
        <authorList>
            <person name="Giordano R."/>
            <person name="Donthu R.K."/>
            <person name="Hernandez A.G."/>
            <person name="Wright C.L."/>
            <person name="Zimin A.V."/>
        </authorList>
    </citation>
    <scope>NUCLEOTIDE SEQUENCE [LARGE SCALE GENOMIC DNA]</scope>
    <source>
        <tissue evidence="8">Whole aphids</tissue>
    </source>
</reference>
<keyword evidence="2 5" id="KW-0863">Zinc-finger</keyword>
<dbReference type="InterPro" id="IPR048365">
    <property type="entry name" value="TNP-like_RNaseH_N"/>
</dbReference>
<keyword evidence="9" id="KW-1185">Reference proteome</keyword>
<gene>
    <name evidence="8" type="ORF">AGLY_016654</name>
</gene>
<organism evidence="8 9">
    <name type="scientific">Aphis glycines</name>
    <name type="common">Soybean aphid</name>
    <dbReference type="NCBI Taxonomy" id="307491"/>
    <lineage>
        <taxon>Eukaryota</taxon>
        <taxon>Metazoa</taxon>
        <taxon>Ecdysozoa</taxon>
        <taxon>Arthropoda</taxon>
        <taxon>Hexapoda</taxon>
        <taxon>Insecta</taxon>
        <taxon>Pterygota</taxon>
        <taxon>Neoptera</taxon>
        <taxon>Paraneoptera</taxon>
        <taxon>Hemiptera</taxon>
        <taxon>Sternorrhyncha</taxon>
        <taxon>Aphidomorpha</taxon>
        <taxon>Aphidoidea</taxon>
        <taxon>Aphididae</taxon>
        <taxon>Aphidini</taxon>
        <taxon>Aphis</taxon>
        <taxon>Aphis</taxon>
    </lineage>
</organism>
<dbReference type="InterPro" id="IPR006612">
    <property type="entry name" value="THAP_Znf"/>
</dbReference>
<sequence>MLCTSGYKSNTEKVHQFCVPKNEDIRMKWAKAIPRQDLVFTKNTYVCAKHFIENDIIKFWSSGAVKISYKQRRFVEGVIPTIFYGPSYLSKKYVKPRKIRKSVDHPVLNILFKNLFQCVQTIQFKSPRVALPITKDDIEFKLVTFNIGKIEKCVKVNQQNQISFWISGKKIKNNEINILPALNIKEFIGNIQNFESIIVCNGGPEYNLFSDAPQTICNVSSNNLLRHNNCNIMITSKAKCCEQKKIGCEELLVLSPRKKKMVDVIRKKNYSLQRNLVNDKKKINELNIKLIKAQEDMALCNQESIQEKLRQLNDSQKTLVNECLAASKLKNPKSRRYSDNWLIESALLPFPHPKTVRQHLASIKTTCDQISEINKHGILLFDAINLRKSLSVNSSNLTYTGLEDYGDERVEGACHKEFADHALVFMWQSLSSNFCQTIGCFASKGEVKGVIIAQLVLKAITLLENIGIFVDGIISDGASTNRRMWKELGIDGSRENLKKYFVHLIDSERKVFVLSDFVHLFKCIRSRLHNNKSLQLHSKANQICWDYYKEVYKEDVKNPGNLRIIPRITPHHLE</sequence>
<evidence type="ECO:0000259" key="7">
    <source>
        <dbReference type="PROSITE" id="PS50950"/>
    </source>
</evidence>
<comment type="caution">
    <text evidence="8">The sequence shown here is derived from an EMBL/GenBank/DDBJ whole genome shotgun (WGS) entry which is preliminary data.</text>
</comment>
<feature type="coiled-coil region" evidence="6">
    <location>
        <begin position="276"/>
        <end position="322"/>
    </location>
</feature>
<keyword evidence="4 5" id="KW-0238">DNA-binding</keyword>
<keyword evidence="3" id="KW-0862">Zinc</keyword>
<dbReference type="GO" id="GO:0008270">
    <property type="term" value="F:zinc ion binding"/>
    <property type="evidence" value="ECO:0007669"/>
    <property type="project" value="UniProtKB-KW"/>
</dbReference>
<dbReference type="SUPFAM" id="SSF57716">
    <property type="entry name" value="Glucocorticoid receptor-like (DNA-binding domain)"/>
    <property type="match status" value="1"/>
</dbReference>
<dbReference type="InterPro" id="IPR038441">
    <property type="entry name" value="THAP_Znf_sf"/>
</dbReference>
<dbReference type="EMBL" id="VYZN01000468">
    <property type="protein sequence ID" value="KAE9523023.1"/>
    <property type="molecule type" value="Genomic_DNA"/>
</dbReference>
<evidence type="ECO:0000256" key="1">
    <source>
        <dbReference type="ARBA" id="ARBA00022723"/>
    </source>
</evidence>
<evidence type="ECO:0000313" key="8">
    <source>
        <dbReference type="EMBL" id="KAE9523023.1"/>
    </source>
</evidence>
<evidence type="ECO:0000256" key="2">
    <source>
        <dbReference type="ARBA" id="ARBA00022771"/>
    </source>
</evidence>
<keyword evidence="6" id="KW-0175">Coiled coil</keyword>
<feature type="domain" description="THAP-type" evidence="7">
    <location>
        <begin position="1"/>
        <end position="83"/>
    </location>
</feature>
<evidence type="ECO:0000256" key="4">
    <source>
        <dbReference type="ARBA" id="ARBA00023125"/>
    </source>
</evidence>
<dbReference type="Pfam" id="PF05485">
    <property type="entry name" value="THAP"/>
    <property type="match status" value="1"/>
</dbReference>
<proteinExistence type="predicted"/>
<dbReference type="Pfam" id="PF21787">
    <property type="entry name" value="TNP-like_RNaseH_N"/>
    <property type="match status" value="1"/>
</dbReference>
<evidence type="ECO:0000256" key="5">
    <source>
        <dbReference type="PROSITE-ProRule" id="PRU00309"/>
    </source>
</evidence>
<dbReference type="GO" id="GO:0003677">
    <property type="term" value="F:DNA binding"/>
    <property type="evidence" value="ECO:0007669"/>
    <property type="project" value="UniProtKB-UniRule"/>
</dbReference>
<accession>A0A6G0SXD0</accession>
<dbReference type="Proteomes" id="UP000475862">
    <property type="component" value="Unassembled WGS sequence"/>
</dbReference>
<name>A0A6G0SXD0_APHGL</name>
<dbReference type="PROSITE" id="PS50950">
    <property type="entry name" value="ZF_THAP"/>
    <property type="match status" value="1"/>
</dbReference>
<protein>
    <recommendedName>
        <fullName evidence="7">THAP-type domain-containing protein</fullName>
    </recommendedName>
</protein>
<keyword evidence="1" id="KW-0479">Metal-binding</keyword>
<evidence type="ECO:0000313" key="9">
    <source>
        <dbReference type="Proteomes" id="UP000475862"/>
    </source>
</evidence>
<dbReference type="OrthoDB" id="6764673at2759"/>
<dbReference type="Gene3D" id="6.20.210.20">
    <property type="entry name" value="THAP domain"/>
    <property type="match status" value="1"/>
</dbReference>
<evidence type="ECO:0000256" key="6">
    <source>
        <dbReference type="SAM" id="Coils"/>
    </source>
</evidence>
<evidence type="ECO:0000256" key="3">
    <source>
        <dbReference type="ARBA" id="ARBA00022833"/>
    </source>
</evidence>
<dbReference type="AlphaFoldDB" id="A0A6G0SXD0"/>